<dbReference type="Proteomes" id="UP000501991">
    <property type="component" value="Chromosome"/>
</dbReference>
<evidence type="ECO:0000313" key="7">
    <source>
        <dbReference type="EMBL" id="QID19077.1"/>
    </source>
</evidence>
<dbReference type="Pfam" id="PF13649">
    <property type="entry name" value="Methyltransf_25"/>
    <property type="match status" value="1"/>
</dbReference>
<gene>
    <name evidence="7" type="ORF">G3580_16515</name>
</gene>
<dbReference type="CDD" id="cd02440">
    <property type="entry name" value="AdoMet_MTases"/>
    <property type="match status" value="1"/>
</dbReference>
<dbReference type="KEGG" id="azq:G3580_16515"/>
<dbReference type="InterPro" id="IPR029063">
    <property type="entry name" value="SAM-dependent_MTases_sf"/>
</dbReference>
<evidence type="ECO:0000259" key="6">
    <source>
        <dbReference type="Pfam" id="PF13649"/>
    </source>
</evidence>
<evidence type="ECO:0000256" key="1">
    <source>
        <dbReference type="ARBA" id="ARBA00022603"/>
    </source>
</evidence>
<protein>
    <submittedName>
        <fullName evidence="7">Class I SAM-dependent methyltransferase</fullName>
    </submittedName>
</protein>
<keyword evidence="3" id="KW-0949">S-adenosyl-L-methionine</keyword>
<dbReference type="InterPro" id="IPR026170">
    <property type="entry name" value="FAM173A/B"/>
</dbReference>
<dbReference type="AlphaFoldDB" id="A0A6C1B6K5"/>
<keyword evidence="2 7" id="KW-0808">Transferase</keyword>
<name>A0A6C1B6K5_9RHOO</name>
<dbReference type="EMBL" id="CP048836">
    <property type="protein sequence ID" value="QID19077.1"/>
    <property type="molecule type" value="Genomic_DNA"/>
</dbReference>
<evidence type="ECO:0000256" key="3">
    <source>
        <dbReference type="ARBA" id="ARBA00022691"/>
    </source>
</evidence>
<dbReference type="PANTHER" id="PTHR13610">
    <property type="entry name" value="METHYLTRANSFERASE DOMAIN-CONTAINING PROTEIN"/>
    <property type="match status" value="1"/>
</dbReference>
<proteinExistence type="predicted"/>
<dbReference type="SUPFAM" id="SSF53335">
    <property type="entry name" value="S-adenosyl-L-methionine-dependent methyltransferases"/>
    <property type="match status" value="1"/>
</dbReference>
<organism evidence="7 8">
    <name type="scientific">Nitrogeniibacter mangrovi</name>
    <dbReference type="NCBI Taxonomy" id="2016596"/>
    <lineage>
        <taxon>Bacteria</taxon>
        <taxon>Pseudomonadati</taxon>
        <taxon>Pseudomonadota</taxon>
        <taxon>Betaproteobacteria</taxon>
        <taxon>Rhodocyclales</taxon>
        <taxon>Zoogloeaceae</taxon>
        <taxon>Nitrogeniibacter</taxon>
    </lineage>
</organism>
<keyword evidence="5" id="KW-0472">Membrane</keyword>
<dbReference type="PANTHER" id="PTHR13610:SF9">
    <property type="entry name" value="FI06469P"/>
    <property type="match status" value="1"/>
</dbReference>
<dbReference type="GO" id="GO:0032259">
    <property type="term" value="P:methylation"/>
    <property type="evidence" value="ECO:0007669"/>
    <property type="project" value="UniProtKB-KW"/>
</dbReference>
<feature type="region of interest" description="Disordered" evidence="4">
    <location>
        <begin position="251"/>
        <end position="274"/>
    </location>
</feature>
<feature type="transmembrane region" description="Helical" evidence="5">
    <location>
        <begin position="68"/>
        <end position="94"/>
    </location>
</feature>
<dbReference type="GO" id="GO:0016279">
    <property type="term" value="F:protein-lysine N-methyltransferase activity"/>
    <property type="evidence" value="ECO:0007669"/>
    <property type="project" value="InterPro"/>
</dbReference>
<dbReference type="RefSeq" id="WP_173767339.1">
    <property type="nucleotide sequence ID" value="NZ_CP048836.1"/>
</dbReference>
<keyword evidence="5" id="KW-1133">Transmembrane helix</keyword>
<reference evidence="7 8" key="1">
    <citation type="submission" date="2020-02" db="EMBL/GenBank/DDBJ databases">
        <title>Nitrogenibacter mangrovi gen. nov., sp. nov. isolated from mangrove sediment, a denitrifying betaproteobacterium.</title>
        <authorList>
            <person name="Liao H."/>
            <person name="Tian Y."/>
        </authorList>
    </citation>
    <scope>NUCLEOTIDE SEQUENCE [LARGE SCALE GENOMIC DNA]</scope>
    <source>
        <strain evidence="7 8">M9-3-2</strain>
    </source>
</reference>
<feature type="domain" description="Methyltransferase" evidence="6">
    <location>
        <begin position="126"/>
        <end position="209"/>
    </location>
</feature>
<evidence type="ECO:0000313" key="8">
    <source>
        <dbReference type="Proteomes" id="UP000501991"/>
    </source>
</evidence>
<keyword evidence="8" id="KW-1185">Reference proteome</keyword>
<keyword evidence="5" id="KW-0812">Transmembrane</keyword>
<evidence type="ECO:0000256" key="5">
    <source>
        <dbReference type="SAM" id="Phobius"/>
    </source>
</evidence>
<keyword evidence="1 7" id="KW-0489">Methyltransferase</keyword>
<dbReference type="InterPro" id="IPR041698">
    <property type="entry name" value="Methyltransf_25"/>
</dbReference>
<evidence type="ECO:0000256" key="2">
    <source>
        <dbReference type="ARBA" id="ARBA00022679"/>
    </source>
</evidence>
<sequence>MRAAIVPVLRLLLAQAAGWLLLFALLRLGAPVTGLPLALVQGTLAAAVAHLLRAERWWLALHLGFTPLIWLASQLAIAPGWYLAAFVVLAVFYWTSFRSRVPLFLSNRRTVDALAALLPRDDVRLLDAGAGTGSALRPLARRFPRAHLTGIETAPGPWLIGRLLCAGQANLRWLRGDFWAHDWAPYDVVYVFLSPVPMPEVWRKACAQMRPGSLLVSNSFAIPGVEPVRTVTPQQTGGRPLYLYEIGAPCTAKSGEKGEKTRSLPATPPRASSP</sequence>
<accession>A0A6C1B6K5</accession>
<evidence type="ECO:0000256" key="4">
    <source>
        <dbReference type="SAM" id="MobiDB-lite"/>
    </source>
</evidence>
<dbReference type="Gene3D" id="3.40.50.150">
    <property type="entry name" value="Vaccinia Virus protein VP39"/>
    <property type="match status" value="1"/>
</dbReference>